<sequence>MKTRLLRRAWLLVPFAALAACSDVTGGSGGEAVAGLSIESSGSPLVTVNGASVSGTVTVQQGQQRPMDIVFRSAGGTVVVPSALQTVRVTIVNTGVAGWSGGEAGTLRGNQRGSTTLRVDLLSGGTALYTSPSIPVQVN</sequence>
<gene>
    <name evidence="2" type="ORF">HNQ61_005793</name>
</gene>
<feature type="chain" id="PRO_5032402405" evidence="1">
    <location>
        <begin position="20"/>
        <end position="139"/>
    </location>
</feature>
<dbReference type="AlphaFoldDB" id="A0A841H7H3"/>
<keyword evidence="3" id="KW-1185">Reference proteome</keyword>
<evidence type="ECO:0000313" key="2">
    <source>
        <dbReference type="EMBL" id="MBB6074111.1"/>
    </source>
</evidence>
<name>A0A841H7H3_9BACT</name>
<dbReference type="RefSeq" id="WP_170039259.1">
    <property type="nucleotide sequence ID" value="NZ_JABDTL010000002.1"/>
</dbReference>
<keyword evidence="1" id="KW-0732">Signal</keyword>
<proteinExistence type="predicted"/>
<dbReference type="PROSITE" id="PS51257">
    <property type="entry name" value="PROKAR_LIPOPROTEIN"/>
    <property type="match status" value="1"/>
</dbReference>
<feature type="signal peptide" evidence="1">
    <location>
        <begin position="1"/>
        <end position="19"/>
    </location>
</feature>
<evidence type="ECO:0000313" key="3">
    <source>
        <dbReference type="Proteomes" id="UP000582837"/>
    </source>
</evidence>
<dbReference type="Proteomes" id="UP000582837">
    <property type="component" value="Unassembled WGS sequence"/>
</dbReference>
<comment type="caution">
    <text evidence="2">The sequence shown here is derived from an EMBL/GenBank/DDBJ whole genome shotgun (WGS) entry which is preliminary data.</text>
</comment>
<accession>A0A841H7H3</accession>
<organism evidence="2 3">
    <name type="scientific">Longimicrobium terrae</name>
    <dbReference type="NCBI Taxonomy" id="1639882"/>
    <lineage>
        <taxon>Bacteria</taxon>
        <taxon>Pseudomonadati</taxon>
        <taxon>Gemmatimonadota</taxon>
        <taxon>Longimicrobiia</taxon>
        <taxon>Longimicrobiales</taxon>
        <taxon>Longimicrobiaceae</taxon>
        <taxon>Longimicrobium</taxon>
    </lineage>
</organism>
<reference evidence="2 3" key="1">
    <citation type="submission" date="2020-08" db="EMBL/GenBank/DDBJ databases">
        <title>Genomic Encyclopedia of Type Strains, Phase IV (KMG-IV): sequencing the most valuable type-strain genomes for metagenomic binning, comparative biology and taxonomic classification.</title>
        <authorList>
            <person name="Goeker M."/>
        </authorList>
    </citation>
    <scope>NUCLEOTIDE SEQUENCE [LARGE SCALE GENOMIC DNA]</scope>
    <source>
        <strain evidence="2 3">DSM 29007</strain>
    </source>
</reference>
<evidence type="ECO:0000256" key="1">
    <source>
        <dbReference type="SAM" id="SignalP"/>
    </source>
</evidence>
<protein>
    <submittedName>
        <fullName evidence="2">Uncharacterized protein</fullName>
    </submittedName>
</protein>
<dbReference type="EMBL" id="JACHIA010000049">
    <property type="protein sequence ID" value="MBB6074111.1"/>
    <property type="molecule type" value="Genomic_DNA"/>
</dbReference>